<feature type="region of interest" description="Disordered" evidence="1">
    <location>
        <begin position="25"/>
        <end position="45"/>
    </location>
</feature>
<comment type="caution">
    <text evidence="2">The sequence shown here is derived from an EMBL/GenBank/DDBJ whole genome shotgun (WGS) entry which is preliminary data.</text>
</comment>
<name>A0AAD7AW97_9AGAR</name>
<feature type="region of interest" description="Disordered" evidence="1">
    <location>
        <begin position="362"/>
        <end position="482"/>
    </location>
</feature>
<evidence type="ECO:0000313" key="2">
    <source>
        <dbReference type="EMBL" id="KAJ7369227.1"/>
    </source>
</evidence>
<accession>A0AAD7AW97</accession>
<dbReference type="Proteomes" id="UP001218218">
    <property type="component" value="Unassembled WGS sequence"/>
</dbReference>
<sequence length="482" mass="52740">MATKTGRIWLPWGLQHTAATTRVSRTFPSTSTSAWGGGKNVRASGLKKRGANTSKMQRLAKDLDAIDVELEDHTARLATKYSMKPKNVRRRLVASSNYKLQRKPSLYNAKISAVMADLNADREDENRLTMPEVKVLVKDDPSLLEGYTTEDEAQMLADVAAKCEHKHRGTRSNNVAANVDIKHTMARLVEELNGLAQCTNMVGFAMFSRGHLHDTSTPTIISTGGALDFFREVLKREPADVSALLELWAVNREQGASWPHTLLAMQKECTEAIAIGLMAVTKRTKIAMNYENYIRSIVQGKNIGLVGWPQGVAFKRMSLQSAITPLQILRDALRAGTCRWKVLTPTERERIIKNFEDMVEKGEVKVKARKSSRATTKNEPPAKKRKNTSAGDDDGAPPAKCNKTSAGENKPDVPVAARPRPQPRRLHKKPASAAAPARPMSLTPRSPASSSRGPATSSTTSGDLAPCPTVKGKRGGPPGQRQ</sequence>
<dbReference type="AlphaFoldDB" id="A0AAD7AW97"/>
<protein>
    <submittedName>
        <fullName evidence="2">Uncharacterized protein</fullName>
    </submittedName>
</protein>
<feature type="compositionally biased region" description="Basic residues" evidence="1">
    <location>
        <begin position="421"/>
        <end position="430"/>
    </location>
</feature>
<proteinExistence type="predicted"/>
<feature type="compositionally biased region" description="Polar residues" evidence="1">
    <location>
        <begin position="25"/>
        <end position="34"/>
    </location>
</feature>
<dbReference type="EMBL" id="JARIHO010000001">
    <property type="protein sequence ID" value="KAJ7369227.1"/>
    <property type="molecule type" value="Genomic_DNA"/>
</dbReference>
<evidence type="ECO:0000313" key="3">
    <source>
        <dbReference type="Proteomes" id="UP001218218"/>
    </source>
</evidence>
<organism evidence="2 3">
    <name type="scientific">Mycena albidolilacea</name>
    <dbReference type="NCBI Taxonomy" id="1033008"/>
    <lineage>
        <taxon>Eukaryota</taxon>
        <taxon>Fungi</taxon>
        <taxon>Dikarya</taxon>
        <taxon>Basidiomycota</taxon>
        <taxon>Agaricomycotina</taxon>
        <taxon>Agaricomycetes</taxon>
        <taxon>Agaricomycetidae</taxon>
        <taxon>Agaricales</taxon>
        <taxon>Marasmiineae</taxon>
        <taxon>Mycenaceae</taxon>
        <taxon>Mycena</taxon>
    </lineage>
</organism>
<gene>
    <name evidence="2" type="ORF">DFH08DRAFT_676878</name>
</gene>
<reference evidence="2" key="1">
    <citation type="submission" date="2023-03" db="EMBL/GenBank/DDBJ databases">
        <title>Massive genome expansion in bonnet fungi (Mycena s.s.) driven by repeated elements and novel gene families across ecological guilds.</title>
        <authorList>
            <consortium name="Lawrence Berkeley National Laboratory"/>
            <person name="Harder C.B."/>
            <person name="Miyauchi S."/>
            <person name="Viragh M."/>
            <person name="Kuo A."/>
            <person name="Thoen E."/>
            <person name="Andreopoulos B."/>
            <person name="Lu D."/>
            <person name="Skrede I."/>
            <person name="Drula E."/>
            <person name="Henrissat B."/>
            <person name="Morin E."/>
            <person name="Kohler A."/>
            <person name="Barry K."/>
            <person name="LaButti K."/>
            <person name="Morin E."/>
            <person name="Salamov A."/>
            <person name="Lipzen A."/>
            <person name="Mereny Z."/>
            <person name="Hegedus B."/>
            <person name="Baldrian P."/>
            <person name="Stursova M."/>
            <person name="Weitz H."/>
            <person name="Taylor A."/>
            <person name="Grigoriev I.V."/>
            <person name="Nagy L.G."/>
            <person name="Martin F."/>
            <person name="Kauserud H."/>
        </authorList>
    </citation>
    <scope>NUCLEOTIDE SEQUENCE</scope>
    <source>
        <strain evidence="2">CBHHK002</strain>
    </source>
</reference>
<evidence type="ECO:0000256" key="1">
    <source>
        <dbReference type="SAM" id="MobiDB-lite"/>
    </source>
</evidence>
<keyword evidence="3" id="KW-1185">Reference proteome</keyword>
<feature type="compositionally biased region" description="Low complexity" evidence="1">
    <location>
        <begin position="431"/>
        <end position="462"/>
    </location>
</feature>